<keyword evidence="2" id="KW-0255">Endonuclease</keyword>
<dbReference type="Gene3D" id="3.60.21.10">
    <property type="match status" value="1"/>
</dbReference>
<keyword evidence="2" id="KW-0540">Nuclease</keyword>
<protein>
    <submittedName>
        <fullName evidence="2">Putative recombination endonuclease subunit D12</fullName>
    </submittedName>
</protein>
<dbReference type="SUPFAM" id="SSF56300">
    <property type="entry name" value="Metallo-dependent phosphatases"/>
    <property type="match status" value="1"/>
</dbReference>
<evidence type="ECO:0000313" key="3">
    <source>
        <dbReference type="Proteomes" id="UP000263435"/>
    </source>
</evidence>
<feature type="domain" description="Calcineurin-like phosphoesterase" evidence="1">
    <location>
        <begin position="4"/>
        <end position="143"/>
    </location>
</feature>
<dbReference type="GO" id="GO:0004519">
    <property type="term" value="F:endonuclease activity"/>
    <property type="evidence" value="ECO:0007669"/>
    <property type="project" value="UniProtKB-KW"/>
</dbReference>
<dbReference type="RefSeq" id="YP_009808564.1">
    <property type="nucleotide sequence ID" value="NC_048041.1"/>
</dbReference>
<dbReference type="Pfam" id="PF00149">
    <property type="entry name" value="Metallophos"/>
    <property type="match status" value="1"/>
</dbReference>
<dbReference type="PANTHER" id="PTHR30337:SF0">
    <property type="entry name" value="NUCLEASE SBCCD SUBUNIT D"/>
    <property type="match status" value="1"/>
</dbReference>
<dbReference type="GO" id="GO:0016787">
    <property type="term" value="F:hydrolase activity"/>
    <property type="evidence" value="ECO:0007669"/>
    <property type="project" value="InterPro"/>
</dbReference>
<accession>A0A385E7A0</accession>
<dbReference type="InterPro" id="IPR050535">
    <property type="entry name" value="DNA_Repair-Maintenance_Comp"/>
</dbReference>
<keyword evidence="3" id="KW-1185">Reference proteome</keyword>
<evidence type="ECO:0000259" key="1">
    <source>
        <dbReference type="Pfam" id="PF00149"/>
    </source>
</evidence>
<dbReference type="Proteomes" id="UP000263435">
    <property type="component" value="Segment"/>
</dbReference>
<dbReference type="PANTHER" id="PTHR30337">
    <property type="entry name" value="COMPONENT OF ATP-DEPENDENT DSDNA EXONUCLEASE"/>
    <property type="match status" value="1"/>
</dbReference>
<keyword evidence="2" id="KW-0378">Hydrolase</keyword>
<dbReference type="KEGG" id="vg:54999467"/>
<name>A0A385E7A0_9CAUD</name>
<dbReference type="GeneID" id="54999467"/>
<reference evidence="2 3" key="1">
    <citation type="submission" date="2018-07" db="EMBL/GenBank/DDBJ databases">
        <title>Sequencing of PG07.</title>
        <authorList>
            <person name="Ding T."/>
        </authorList>
    </citation>
    <scope>NUCLEOTIDE SEQUENCE [LARGE SCALE GENOMIC DNA]</scope>
</reference>
<sequence>MMVDELNKVEADLHIIGGDIFDKADASLKEIELYFELIAKLTHKTIIYSGNHEAKTKSYGILHYLAEETTRCNPLVQVVLEPYRSKEFDIIDFFELHKDWEPRTSDILFTHVRAELPEHMKTEPEIDLAKFDDYAIVFAGDLHAHSMSQKTAGGTPIIYPGSPLTTSFHRELVEGENGYLIIDTELGDWTFHSLDTLPQLLRLKVDSEAAMKEDPYHRVIYELEGDLQTLGKVKDADLLDKKVNISVSKDATLELEGLTVEEELAIYLAEVEGLEPHTIKRIMKRFASAVKTS</sequence>
<proteinExistence type="predicted"/>
<dbReference type="EMBL" id="MH645904">
    <property type="protein sequence ID" value="AXQ66742.1"/>
    <property type="molecule type" value="Genomic_DNA"/>
</dbReference>
<dbReference type="InterPro" id="IPR004843">
    <property type="entry name" value="Calcineurin-like_PHP"/>
</dbReference>
<dbReference type="InterPro" id="IPR029052">
    <property type="entry name" value="Metallo-depent_PP-like"/>
</dbReference>
<evidence type="ECO:0000313" key="2">
    <source>
        <dbReference type="EMBL" id="AXQ66742.1"/>
    </source>
</evidence>
<organism evidence="2 3">
    <name type="scientific">Vibrio phage vB_VpS_PG07</name>
    <dbReference type="NCBI Taxonomy" id="2301664"/>
    <lineage>
        <taxon>Viruses</taxon>
        <taxon>Duplodnaviria</taxon>
        <taxon>Heunggongvirae</taxon>
        <taxon>Uroviricota</taxon>
        <taxon>Caudoviricetes</taxon>
        <taxon>Demerecviridae</taxon>
        <taxon>Pogseptimavirus</taxon>
        <taxon>Pogseptimavirus PG07</taxon>
    </lineage>
</organism>